<name>A0A418WLP7_9SPHN</name>
<dbReference type="InterPro" id="IPR046130">
    <property type="entry name" value="DUF6127"/>
</dbReference>
<comment type="caution">
    <text evidence="2">The sequence shown here is derived from an EMBL/GenBank/DDBJ whole genome shotgun (WGS) entry which is preliminary data.</text>
</comment>
<dbReference type="OrthoDB" id="7427743at2"/>
<organism evidence="2 3">
    <name type="scientific">Sphingomonas cavernae</name>
    <dbReference type="NCBI Taxonomy" id="2320861"/>
    <lineage>
        <taxon>Bacteria</taxon>
        <taxon>Pseudomonadati</taxon>
        <taxon>Pseudomonadota</taxon>
        <taxon>Alphaproteobacteria</taxon>
        <taxon>Sphingomonadales</taxon>
        <taxon>Sphingomonadaceae</taxon>
        <taxon>Sphingomonas</taxon>
    </lineage>
</organism>
<keyword evidence="1" id="KW-0472">Membrane</keyword>
<keyword evidence="1" id="KW-1133">Transmembrane helix</keyword>
<keyword evidence="1" id="KW-0812">Transmembrane</keyword>
<dbReference type="RefSeq" id="WP_119762246.1">
    <property type="nucleotide sequence ID" value="NZ_QYUM01000003.1"/>
</dbReference>
<evidence type="ECO:0000313" key="3">
    <source>
        <dbReference type="Proteomes" id="UP000286100"/>
    </source>
</evidence>
<dbReference type="AlphaFoldDB" id="A0A418WLP7"/>
<proteinExistence type="predicted"/>
<evidence type="ECO:0000256" key="1">
    <source>
        <dbReference type="SAM" id="Phobius"/>
    </source>
</evidence>
<dbReference type="Pfam" id="PF19622">
    <property type="entry name" value="DUF6127"/>
    <property type="match status" value="1"/>
</dbReference>
<keyword evidence="3" id="KW-1185">Reference proteome</keyword>
<evidence type="ECO:0000313" key="2">
    <source>
        <dbReference type="EMBL" id="RJF90779.1"/>
    </source>
</evidence>
<sequence length="102" mass="10964">MSEAVLAQLIAQAEARGGDLVTLRAIAEEASALGAERALRRLGLEDEKARIDIGELRQLLSAWRDAKRTARNEVIGWVVRIVLALVLLGLAAKLGLVALVRA</sequence>
<dbReference type="EMBL" id="QYUM01000003">
    <property type="protein sequence ID" value="RJF90779.1"/>
    <property type="molecule type" value="Genomic_DNA"/>
</dbReference>
<feature type="transmembrane region" description="Helical" evidence="1">
    <location>
        <begin position="77"/>
        <end position="100"/>
    </location>
</feature>
<gene>
    <name evidence="2" type="ORF">D3876_11335</name>
</gene>
<accession>A0A418WLP7</accession>
<reference evidence="2 3" key="1">
    <citation type="submission" date="2018-09" db="EMBL/GenBank/DDBJ databases">
        <authorList>
            <person name="Zhu H."/>
        </authorList>
    </citation>
    <scope>NUCLEOTIDE SEQUENCE [LARGE SCALE GENOMIC DNA]</scope>
    <source>
        <strain evidence="2 3">K2R01-6</strain>
    </source>
</reference>
<protein>
    <submittedName>
        <fullName evidence="2">Uncharacterized protein</fullName>
    </submittedName>
</protein>
<dbReference type="Proteomes" id="UP000286100">
    <property type="component" value="Unassembled WGS sequence"/>
</dbReference>